<feature type="compositionally biased region" description="Basic residues" evidence="1">
    <location>
        <begin position="689"/>
        <end position="706"/>
    </location>
</feature>
<dbReference type="InterPro" id="IPR013103">
    <property type="entry name" value="RVT_2"/>
</dbReference>
<evidence type="ECO:0000259" key="2">
    <source>
        <dbReference type="Pfam" id="PF07727"/>
    </source>
</evidence>
<dbReference type="PANTHER" id="PTHR11439">
    <property type="entry name" value="GAG-POL-RELATED RETROTRANSPOSON"/>
    <property type="match status" value="1"/>
</dbReference>
<feature type="region of interest" description="Disordered" evidence="1">
    <location>
        <begin position="1121"/>
        <end position="1141"/>
    </location>
</feature>
<accession>A0A6L2M1Q7</accession>
<dbReference type="EMBL" id="BKCJ010005512">
    <property type="protein sequence ID" value="GEU67157.1"/>
    <property type="molecule type" value="Genomic_DNA"/>
</dbReference>
<feature type="compositionally biased region" description="Polar residues" evidence="1">
    <location>
        <begin position="782"/>
        <end position="792"/>
    </location>
</feature>
<dbReference type="Pfam" id="PF07727">
    <property type="entry name" value="RVT_2"/>
    <property type="match status" value="1"/>
</dbReference>
<dbReference type="PANTHER" id="PTHR11439:SF495">
    <property type="entry name" value="REVERSE TRANSCRIPTASE, RNA-DEPENDENT DNA POLYMERASE-RELATED"/>
    <property type="match status" value="1"/>
</dbReference>
<organism evidence="3">
    <name type="scientific">Tanacetum cinerariifolium</name>
    <name type="common">Dalmatian daisy</name>
    <name type="synonym">Chrysanthemum cinerariifolium</name>
    <dbReference type="NCBI Taxonomy" id="118510"/>
    <lineage>
        <taxon>Eukaryota</taxon>
        <taxon>Viridiplantae</taxon>
        <taxon>Streptophyta</taxon>
        <taxon>Embryophyta</taxon>
        <taxon>Tracheophyta</taxon>
        <taxon>Spermatophyta</taxon>
        <taxon>Magnoliopsida</taxon>
        <taxon>eudicotyledons</taxon>
        <taxon>Gunneridae</taxon>
        <taxon>Pentapetalae</taxon>
        <taxon>asterids</taxon>
        <taxon>campanulids</taxon>
        <taxon>Asterales</taxon>
        <taxon>Asteraceae</taxon>
        <taxon>Asteroideae</taxon>
        <taxon>Anthemideae</taxon>
        <taxon>Anthemidinae</taxon>
        <taxon>Tanacetum</taxon>
    </lineage>
</organism>
<sequence length="1162" mass="131591">MPGQISSELVPNPIPATPYVPPTNKELEILFQSMFDEYLKPPGVERLVSPALAVLVLVNSASTPSSTIIDQDAPSLSHSLSSSALQSPSSQQGVAAGSTIIEDNPFAPVDNDPFINVFAPEPSSEASSSGDNFKSAITKDCWFQAMQDEIHEFDRLQVWKLVPQPNCVMIIALKWIYKVKLDEHGDVLKNKARLLAKGYRQEEGIDFKESSAPVAHIKAIRIFIANTTSKSMTIYQMDVKTTFLNGELKEEVHVSQPEGFVDPDHPTHVYRLNKALYGLKQAPRVWYQASPTKKHLEALKRVFWYIEGTINWGLWYLKYTAITLMAYADVDHVDAEYIAMSRCCAQILWMRSQLTYYDFAINKISFYCDKHSAIALSCKNVQHSQSKHIDIRHHFIRDQVEKGVVQLYFMAMNYQLEDIFTKALPREQFEFLLPCPALEITRIDQAHQFVSPPSGDVIMDFVNDLGYIEVIHFVSRMAMNNLYQPWKAILSMIIQCLTDKTSRYDRPRYPVLHMLWGIITSINVDYAELMWEEFIQDIQTFLTDKANLGSPTRKCRKEKPYVNPYCRFTMLISHLGKTHSIHQRSASPFHLAEEDLRLGNLKFVPKGEEDEVFRMPIPNEPISKNIRNAPYYNAYFEMVAKHERKITAEKGGTKKPATAKQPKLRPAKEKSSKPTPTPKPKVTKEKPSKPSHAKKTRKGKVTKVRNVKSSFQLVDELNEEPAHLEPEPEYQGEGEDQDRRTPATEETSNGPSAHPQDDTFVNIFHDSSSPADAKIGADTDKTNSGGQTGSDPSKTHKSRPLPEQEFMNEDQAGPDPRVSHVVVAGPNPEPTHEEFMANVYPDVHESLNFPADEHVILEEPLSLTRTLSSIKNLDDAYTIGDQFLNDKSTKDEPCKLNVDLEVVFMVTVPIHQASSSVPPLSTLIIDLSPPKPISLMTSNNVNLDNSTSNVLIPLDSWTSGLLVYKETLSGYRVFTLELQDLPHKINQTVSAVVKEAVHIDLQAPLRDRFRELPEADMKDILHQWMFESGSYKSLPKHVALYGALEASMERVNRDEFLAEKDKSHKRRRDDHDPPPPPLDLDPNSFQLLQEKPDDVNISNSEDTDTTHLPKIKTRTYWMKPVPEEDRPTTPEPDWVIPSNELPEPENNWANALANSYHDCGVC</sequence>
<gene>
    <name evidence="3" type="ORF">Tci_039135</name>
</gene>
<protein>
    <submittedName>
        <fullName evidence="3">Retrovirus-related Pol polyprotein from transposon TNT 1-94</fullName>
    </submittedName>
</protein>
<dbReference type="AlphaFoldDB" id="A0A6L2M1Q7"/>
<name>A0A6L2M1Q7_TANCI</name>
<dbReference type="CDD" id="cd09272">
    <property type="entry name" value="RNase_HI_RT_Ty1"/>
    <property type="match status" value="1"/>
</dbReference>
<comment type="caution">
    <text evidence="3">The sequence shown here is derived from an EMBL/GenBank/DDBJ whole genome shotgun (WGS) entry which is preliminary data.</text>
</comment>
<reference evidence="3" key="1">
    <citation type="journal article" date="2019" name="Sci. Rep.">
        <title>Draft genome of Tanacetum cinerariifolium, the natural source of mosquito coil.</title>
        <authorList>
            <person name="Yamashiro T."/>
            <person name="Shiraishi A."/>
            <person name="Satake H."/>
            <person name="Nakayama K."/>
        </authorList>
    </citation>
    <scope>NUCLEOTIDE SEQUENCE</scope>
</reference>
<feature type="compositionally biased region" description="Acidic residues" evidence="1">
    <location>
        <begin position="727"/>
        <end position="736"/>
    </location>
</feature>
<evidence type="ECO:0000313" key="3">
    <source>
        <dbReference type="EMBL" id="GEU67157.1"/>
    </source>
</evidence>
<evidence type="ECO:0000256" key="1">
    <source>
        <dbReference type="SAM" id="MobiDB-lite"/>
    </source>
</evidence>
<proteinExistence type="predicted"/>
<feature type="region of interest" description="Disordered" evidence="1">
    <location>
        <begin position="1058"/>
        <end position="1084"/>
    </location>
</feature>
<feature type="domain" description="Reverse transcriptase Ty1/copia-type" evidence="2">
    <location>
        <begin position="157"/>
        <end position="289"/>
    </location>
</feature>
<feature type="region of interest" description="Disordered" evidence="1">
    <location>
        <begin position="647"/>
        <end position="801"/>
    </location>
</feature>